<evidence type="ECO:0000256" key="4">
    <source>
        <dbReference type="ARBA" id="ARBA00022692"/>
    </source>
</evidence>
<gene>
    <name evidence="9" type="ORF">CWM85_20125</name>
</gene>
<evidence type="ECO:0000313" key="9">
    <source>
        <dbReference type="EMBL" id="PLM57181.1"/>
    </source>
</evidence>
<keyword evidence="6 7" id="KW-0472">Membrane</keyword>
<evidence type="ECO:0000256" key="6">
    <source>
        <dbReference type="ARBA" id="ARBA00023136"/>
    </source>
</evidence>
<name>A0A2J4Z2G5_9ENTR</name>
<feature type="domain" description="Acyltransferase 3" evidence="8">
    <location>
        <begin position="5"/>
        <end position="252"/>
    </location>
</feature>
<feature type="transmembrane region" description="Helical" evidence="7">
    <location>
        <begin position="203"/>
        <end position="223"/>
    </location>
</feature>
<organism evidence="9 10">
    <name type="scientific">Klebsiella michiganensis</name>
    <dbReference type="NCBI Taxonomy" id="1134687"/>
    <lineage>
        <taxon>Bacteria</taxon>
        <taxon>Pseudomonadati</taxon>
        <taxon>Pseudomonadota</taxon>
        <taxon>Gammaproteobacteria</taxon>
        <taxon>Enterobacterales</taxon>
        <taxon>Enterobacteriaceae</taxon>
        <taxon>Klebsiella/Raoultella group</taxon>
        <taxon>Klebsiella</taxon>
    </lineage>
</organism>
<evidence type="ECO:0000256" key="2">
    <source>
        <dbReference type="ARBA" id="ARBA00007400"/>
    </source>
</evidence>
<feature type="transmembrane region" description="Helical" evidence="7">
    <location>
        <begin position="12"/>
        <end position="29"/>
    </location>
</feature>
<feature type="non-terminal residue" evidence="9">
    <location>
        <position position="253"/>
    </location>
</feature>
<dbReference type="EMBL" id="PIET01000677">
    <property type="protein sequence ID" value="PLM57181.1"/>
    <property type="molecule type" value="Genomic_DNA"/>
</dbReference>
<dbReference type="InterPro" id="IPR002656">
    <property type="entry name" value="Acyl_transf_3_dom"/>
</dbReference>
<proteinExistence type="inferred from homology"/>
<feature type="transmembrane region" description="Helical" evidence="7">
    <location>
        <begin position="114"/>
        <end position="131"/>
    </location>
</feature>
<dbReference type="PANTHER" id="PTHR40074">
    <property type="entry name" value="O-ACETYLTRANSFERASE WECH"/>
    <property type="match status" value="1"/>
</dbReference>
<feature type="transmembrane region" description="Helical" evidence="7">
    <location>
        <begin position="49"/>
        <end position="67"/>
    </location>
</feature>
<dbReference type="PANTHER" id="PTHR40074:SF2">
    <property type="entry name" value="O-ACETYLTRANSFERASE WECH"/>
    <property type="match status" value="1"/>
</dbReference>
<evidence type="ECO:0000256" key="1">
    <source>
        <dbReference type="ARBA" id="ARBA00004651"/>
    </source>
</evidence>
<comment type="subcellular location">
    <subcellularLocation>
        <location evidence="1">Cell membrane</location>
        <topology evidence="1">Multi-pass membrane protein</topology>
    </subcellularLocation>
</comment>
<comment type="caution">
    <text evidence="9">The sequence shown here is derived from an EMBL/GenBank/DDBJ whole genome shotgun (WGS) entry which is preliminary data.</text>
</comment>
<keyword evidence="3" id="KW-1003">Cell membrane</keyword>
<evidence type="ECO:0000256" key="3">
    <source>
        <dbReference type="ARBA" id="ARBA00022475"/>
    </source>
</evidence>
<evidence type="ECO:0000259" key="8">
    <source>
        <dbReference type="Pfam" id="PF01757"/>
    </source>
</evidence>
<sequence>MQEKIHWITHLRGIACMMVVMIHSTTWYITHPHTISLLEWDLANILNSASRVSVPLFFMISGYLFFGERSAQPRHFRRIALCILFYSALSLLYITLFTHINVELSLRNLLQKPVFYHLWFFFAIVVIYLLSPLVQVKQVSGRMLLALMLVLGILANPNMVPVKAAGVEWLPLNLYINGDTFYYVMYGVLGRAIGTLDTDKKWLTALCAGLFITGVWVISRGTLHELRWRGDFGDTWYLYCGPAVFVCALALLT</sequence>
<accession>A0A2J4Z2G5</accession>
<evidence type="ECO:0000256" key="5">
    <source>
        <dbReference type="ARBA" id="ARBA00022989"/>
    </source>
</evidence>
<keyword evidence="5 7" id="KW-1133">Transmembrane helix</keyword>
<dbReference type="GO" id="GO:0009246">
    <property type="term" value="P:enterobacterial common antigen biosynthetic process"/>
    <property type="evidence" value="ECO:0007669"/>
    <property type="project" value="TreeGrafter"/>
</dbReference>
<dbReference type="GO" id="GO:0016413">
    <property type="term" value="F:O-acetyltransferase activity"/>
    <property type="evidence" value="ECO:0007669"/>
    <property type="project" value="TreeGrafter"/>
</dbReference>
<evidence type="ECO:0000313" key="10">
    <source>
        <dbReference type="Proteomes" id="UP000234661"/>
    </source>
</evidence>
<keyword evidence="9" id="KW-0808">Transferase</keyword>
<feature type="transmembrane region" description="Helical" evidence="7">
    <location>
        <begin position="143"/>
        <end position="160"/>
    </location>
</feature>
<feature type="transmembrane region" description="Helical" evidence="7">
    <location>
        <begin position="79"/>
        <end position="102"/>
    </location>
</feature>
<protein>
    <submittedName>
        <fullName evidence="9">O-acetyltransferase</fullName>
    </submittedName>
</protein>
<feature type="transmembrane region" description="Helical" evidence="7">
    <location>
        <begin position="235"/>
        <end position="252"/>
    </location>
</feature>
<reference evidence="9 10" key="1">
    <citation type="submission" date="2017-11" db="EMBL/GenBank/DDBJ databases">
        <authorList>
            <person name="Han C.G."/>
        </authorList>
    </citation>
    <scope>NUCLEOTIDE SEQUENCE [LARGE SCALE GENOMIC DNA]</scope>
    <source>
        <strain evidence="9 10">A2</strain>
    </source>
</reference>
<dbReference type="Pfam" id="PF01757">
    <property type="entry name" value="Acyl_transf_3"/>
    <property type="match status" value="1"/>
</dbReference>
<evidence type="ECO:0000256" key="7">
    <source>
        <dbReference type="SAM" id="Phobius"/>
    </source>
</evidence>
<dbReference type="Proteomes" id="UP000234661">
    <property type="component" value="Unassembled WGS sequence"/>
</dbReference>
<comment type="similarity">
    <text evidence="2">Belongs to the acyltransferase 3 family.</text>
</comment>
<dbReference type="GO" id="GO:0005886">
    <property type="term" value="C:plasma membrane"/>
    <property type="evidence" value="ECO:0007669"/>
    <property type="project" value="UniProtKB-SubCell"/>
</dbReference>
<reference evidence="9 10" key="2">
    <citation type="submission" date="2018-01" db="EMBL/GenBank/DDBJ databases">
        <title>Genomic study of Klebsiella pneumoniae.</title>
        <authorList>
            <person name="Yang Y."/>
            <person name="Bicalho R."/>
        </authorList>
    </citation>
    <scope>NUCLEOTIDE SEQUENCE [LARGE SCALE GENOMIC DNA]</scope>
    <source>
        <strain evidence="9 10">A2</strain>
    </source>
</reference>
<keyword evidence="4 7" id="KW-0812">Transmembrane</keyword>
<dbReference type="AlphaFoldDB" id="A0A2J4Z2G5"/>